<evidence type="ECO:0000313" key="3">
    <source>
        <dbReference type="EMBL" id="AXE81690.1"/>
    </source>
</evidence>
<gene>
    <name evidence="3" type="ORF">C5746_37485</name>
</gene>
<dbReference type="AlphaFoldDB" id="A0A2Z5JMM6"/>
<evidence type="ECO:0000313" key="4">
    <source>
        <dbReference type="Proteomes" id="UP000252698"/>
    </source>
</evidence>
<protein>
    <recommendedName>
        <fullName evidence="2">Insertion element IS402-like domain-containing protein</fullName>
    </recommendedName>
</protein>
<dbReference type="GeneID" id="99614805"/>
<reference evidence="3 4" key="1">
    <citation type="journal article" date="2018" name="Front. Microbiol.">
        <title>Genome Sequencing of Streptomyces atratus SCSIOZH16 and Activation Production of Nocardamine via Metabolic Engineering.</title>
        <authorList>
            <person name="Li Y."/>
            <person name="Zhang C."/>
            <person name="Liu C."/>
            <person name="Ju J."/>
            <person name="Ma J."/>
        </authorList>
    </citation>
    <scope>NUCLEOTIDE SEQUENCE [LARGE SCALE GENOMIC DNA]</scope>
    <source>
        <strain evidence="3 4">SCSIO_ZH16</strain>
    </source>
</reference>
<evidence type="ECO:0000256" key="1">
    <source>
        <dbReference type="SAM" id="MobiDB-lite"/>
    </source>
</evidence>
<dbReference type="KEGG" id="sata:C5746_37485"/>
<proteinExistence type="predicted"/>
<dbReference type="Pfam" id="PF13340">
    <property type="entry name" value="DUF4096"/>
    <property type="match status" value="1"/>
</dbReference>
<feature type="region of interest" description="Disordered" evidence="1">
    <location>
        <begin position="1"/>
        <end position="21"/>
    </location>
</feature>
<dbReference type="RefSeq" id="WP_114248095.1">
    <property type="nucleotide sequence ID" value="NZ_CP027306.1"/>
</dbReference>
<dbReference type="Proteomes" id="UP000252698">
    <property type="component" value="Chromosome"/>
</dbReference>
<feature type="domain" description="Insertion element IS402-like" evidence="2">
    <location>
        <begin position="8"/>
        <end position="73"/>
    </location>
</feature>
<name>A0A2Z5JMM6_STRAR</name>
<dbReference type="EMBL" id="CP027306">
    <property type="protein sequence ID" value="AXE81690.1"/>
    <property type="molecule type" value="Genomic_DNA"/>
</dbReference>
<organism evidence="3 4">
    <name type="scientific">Streptomyces atratus</name>
    <dbReference type="NCBI Taxonomy" id="1893"/>
    <lineage>
        <taxon>Bacteria</taxon>
        <taxon>Bacillati</taxon>
        <taxon>Actinomycetota</taxon>
        <taxon>Actinomycetes</taxon>
        <taxon>Kitasatosporales</taxon>
        <taxon>Streptomycetaceae</taxon>
        <taxon>Streptomyces</taxon>
    </lineage>
</organism>
<evidence type="ECO:0000259" key="2">
    <source>
        <dbReference type="Pfam" id="PF13340"/>
    </source>
</evidence>
<accession>A0A2Z5JMM6</accession>
<feature type="region of interest" description="Disordered" evidence="1">
    <location>
        <begin position="103"/>
        <end position="122"/>
    </location>
</feature>
<dbReference type="InterPro" id="IPR025161">
    <property type="entry name" value="IS402-like_dom"/>
</dbReference>
<sequence>MGTLLSPLPSALDRQGSGARPGSDRLFLQGILYVPRNDVVRQLPPPELGFGSGQTFRRGLERWQRAGVFDRLHCFLLAEMDAVGAIGRPRVCVDGAHVRAKEGVPTPVRRGSTAGRRAARTT</sequence>